<name>A0A139AZ06_GONPJ</name>
<gene>
    <name evidence="3" type="ORF">M427DRAFT_51318</name>
</gene>
<dbReference type="GO" id="GO:0051087">
    <property type="term" value="F:protein-folding chaperone binding"/>
    <property type="evidence" value="ECO:0007669"/>
    <property type="project" value="InterPro"/>
</dbReference>
<feature type="domain" description="BAG" evidence="2">
    <location>
        <begin position="113"/>
        <end position="151"/>
    </location>
</feature>
<evidence type="ECO:0000313" key="3">
    <source>
        <dbReference type="EMBL" id="KXS21947.1"/>
    </source>
</evidence>
<dbReference type="Proteomes" id="UP000070544">
    <property type="component" value="Unassembled WGS sequence"/>
</dbReference>
<keyword evidence="4" id="KW-1185">Reference proteome</keyword>
<dbReference type="Pfam" id="PF02179">
    <property type="entry name" value="BAG"/>
    <property type="match status" value="1"/>
</dbReference>
<evidence type="ECO:0000256" key="1">
    <source>
        <dbReference type="SAM" id="MobiDB-lite"/>
    </source>
</evidence>
<sequence length="175" mass="19912">MNRRRYTEDDDDIGIVDVQTGVFPGWSPRRQVPMNTYEPPPSRRPPPLPPYAVSSTIPPEVRAILDAIHTDLALIVRDRLPAILAMNRLELSSRGDVLPSATNRPYLAIVDALERLQLRLDAVEGAGEIRDRRRTLIREVNRVLASLDTMKARFAKLELDRVVEVSFRNWGRLPL</sequence>
<dbReference type="AlphaFoldDB" id="A0A139AZ06"/>
<reference evidence="3 4" key="1">
    <citation type="journal article" date="2015" name="Genome Biol. Evol.">
        <title>Phylogenomic analyses indicate that early fungi evolved digesting cell walls of algal ancestors of land plants.</title>
        <authorList>
            <person name="Chang Y."/>
            <person name="Wang S."/>
            <person name="Sekimoto S."/>
            <person name="Aerts A.L."/>
            <person name="Choi C."/>
            <person name="Clum A."/>
            <person name="LaButti K.M."/>
            <person name="Lindquist E.A."/>
            <person name="Yee Ngan C."/>
            <person name="Ohm R.A."/>
            <person name="Salamov A.A."/>
            <person name="Grigoriev I.V."/>
            <person name="Spatafora J.W."/>
            <person name="Berbee M.L."/>
        </authorList>
    </citation>
    <scope>NUCLEOTIDE SEQUENCE [LARGE SCALE GENOMIC DNA]</scope>
    <source>
        <strain evidence="3 4">JEL478</strain>
    </source>
</reference>
<dbReference type="Gene3D" id="1.20.58.120">
    <property type="entry name" value="BAG domain"/>
    <property type="match status" value="1"/>
</dbReference>
<dbReference type="PROSITE" id="PS51035">
    <property type="entry name" value="BAG"/>
    <property type="match status" value="1"/>
</dbReference>
<dbReference type="InterPro" id="IPR003103">
    <property type="entry name" value="BAG_domain"/>
</dbReference>
<dbReference type="InterPro" id="IPR036533">
    <property type="entry name" value="BAG_dom_sf"/>
</dbReference>
<evidence type="ECO:0000259" key="2">
    <source>
        <dbReference type="PROSITE" id="PS51035"/>
    </source>
</evidence>
<organism evidence="3 4">
    <name type="scientific">Gonapodya prolifera (strain JEL478)</name>
    <name type="common">Monoblepharis prolifera</name>
    <dbReference type="NCBI Taxonomy" id="1344416"/>
    <lineage>
        <taxon>Eukaryota</taxon>
        <taxon>Fungi</taxon>
        <taxon>Fungi incertae sedis</taxon>
        <taxon>Chytridiomycota</taxon>
        <taxon>Chytridiomycota incertae sedis</taxon>
        <taxon>Monoblepharidomycetes</taxon>
        <taxon>Monoblepharidales</taxon>
        <taxon>Gonapodyaceae</taxon>
        <taxon>Gonapodya</taxon>
    </lineage>
</organism>
<feature type="compositionally biased region" description="Pro residues" evidence="1">
    <location>
        <begin position="38"/>
        <end position="50"/>
    </location>
</feature>
<dbReference type="SUPFAM" id="SSF63491">
    <property type="entry name" value="BAG domain"/>
    <property type="match status" value="1"/>
</dbReference>
<dbReference type="OrthoDB" id="2132513at2759"/>
<proteinExistence type="predicted"/>
<dbReference type="EMBL" id="KQ965732">
    <property type="protein sequence ID" value="KXS21947.1"/>
    <property type="molecule type" value="Genomic_DNA"/>
</dbReference>
<protein>
    <recommendedName>
        <fullName evidence="2">BAG domain-containing protein</fullName>
    </recommendedName>
</protein>
<accession>A0A139AZ06</accession>
<feature type="region of interest" description="Disordered" evidence="1">
    <location>
        <begin position="27"/>
        <end position="50"/>
    </location>
</feature>
<evidence type="ECO:0000313" key="4">
    <source>
        <dbReference type="Proteomes" id="UP000070544"/>
    </source>
</evidence>